<reference evidence="1" key="1">
    <citation type="submission" date="2020-02" db="EMBL/GenBank/DDBJ databases">
        <authorList>
            <person name="Meier V. D."/>
        </authorList>
    </citation>
    <scope>NUCLEOTIDE SEQUENCE</scope>
    <source>
        <strain evidence="1">AVDCRST_MAG03</strain>
    </source>
</reference>
<dbReference type="AlphaFoldDB" id="A0A6J4P0S9"/>
<accession>A0A6J4P0S9</accession>
<dbReference type="EMBL" id="CADCUT010000065">
    <property type="protein sequence ID" value="CAA9399400.1"/>
    <property type="molecule type" value="Genomic_DNA"/>
</dbReference>
<organism evidence="1">
    <name type="scientific">uncultured Rubrobacteraceae bacterium</name>
    <dbReference type="NCBI Taxonomy" id="349277"/>
    <lineage>
        <taxon>Bacteria</taxon>
        <taxon>Bacillati</taxon>
        <taxon>Actinomycetota</taxon>
        <taxon>Rubrobacteria</taxon>
        <taxon>Rubrobacterales</taxon>
        <taxon>Rubrobacteraceae</taxon>
        <taxon>environmental samples</taxon>
    </lineage>
</organism>
<name>A0A6J4P0S9_9ACTN</name>
<proteinExistence type="predicted"/>
<evidence type="ECO:0000313" key="1">
    <source>
        <dbReference type="EMBL" id="CAA9399400.1"/>
    </source>
</evidence>
<gene>
    <name evidence="1" type="ORF">AVDCRST_MAG03-1117</name>
</gene>
<protein>
    <submittedName>
        <fullName evidence="1">Uncharacterized protein</fullName>
    </submittedName>
</protein>
<sequence length="120" mass="13372">MRILVAFEPEYQAYQGVMVASVRILRPHAKVESATLDRLGDEVKRFDPHLVICSQPNTVDPGGKIAWVELSIHSTRPSKICVGGRYSESVNPALETLLAIVDEVEELMRTDSRQGECPPR</sequence>